<dbReference type="Gene3D" id="2.30.42.10">
    <property type="match status" value="1"/>
</dbReference>
<dbReference type="Pfam" id="PF03572">
    <property type="entry name" value="Peptidase_S41"/>
    <property type="match status" value="1"/>
</dbReference>
<dbReference type="GO" id="GO:0006508">
    <property type="term" value="P:proteolysis"/>
    <property type="evidence" value="ECO:0007669"/>
    <property type="project" value="InterPro"/>
</dbReference>
<dbReference type="AlphaFoldDB" id="A0A3B7MNC4"/>
<sequence>MNKQKPIIYVKLHTMPYLLVLLFTLIVTGVFGQGTSIATPIPDSTKSSTLLAPLSKQEVDHLFVLGKLWGFLKYHHPAVTQGKFNWDKELTDIIPAVMATRDKQQRSDSLLAWINRLGDVPACDSCKDSTIKNVALRPDHSWISRAHFSEALINKLIYINTNRIRGDQHYIRFGSEDDIHVAAFEHENSYTSMTYPAAEYRLLALFRYWNIIEYWYPYKYNLGQSWDDILKKFIPLMIAAQNASEYATVVQQLIATIKDSHAVVQSRVITEDIGKYYMPFTVKFIEDKAVIIAITNDSLARRSGIATGDIIESIDGVSISELIRQRRPLISASNNGSFLNILRYTLTRSRKETSELLIRRGKEFKKVVSFNTATRALSKIKPGTFPFERDSSLCRIGDSIGYINLGNLERKDSLKLRALVSSVKGLIIDNRQYPKTQSAGDLIGNAILRPDPVFVKFSSPYPDQPGLFPYSKPTTMGTTGTTGYFPPRIAILINEETQSSIEFQAMVFRKSPGAVLIGSNSAGADGNVALINLPGGIYTYISGLGIYYPDGKETQRVGIIPDIAIKATIKGFLNNKDELLEKAVEYIKTGKSK</sequence>
<dbReference type="InterPro" id="IPR005151">
    <property type="entry name" value="Tail-specific_protease"/>
</dbReference>
<evidence type="ECO:0000259" key="1">
    <source>
        <dbReference type="SMART" id="SM00245"/>
    </source>
</evidence>
<accession>A0A3B7MNC4</accession>
<dbReference type="CDD" id="cd07562">
    <property type="entry name" value="Peptidase_S41_TRI"/>
    <property type="match status" value="1"/>
</dbReference>
<dbReference type="OrthoDB" id="5379939at2"/>
<dbReference type="InterPro" id="IPR029045">
    <property type="entry name" value="ClpP/crotonase-like_dom_sf"/>
</dbReference>
<dbReference type="GO" id="GO:0030288">
    <property type="term" value="C:outer membrane-bounded periplasmic space"/>
    <property type="evidence" value="ECO:0007669"/>
    <property type="project" value="TreeGrafter"/>
</dbReference>
<organism evidence="2 3">
    <name type="scientific">Paraflavitalea soli</name>
    <dbReference type="NCBI Taxonomy" id="2315862"/>
    <lineage>
        <taxon>Bacteria</taxon>
        <taxon>Pseudomonadati</taxon>
        <taxon>Bacteroidota</taxon>
        <taxon>Chitinophagia</taxon>
        <taxon>Chitinophagales</taxon>
        <taxon>Chitinophagaceae</taxon>
        <taxon>Paraflavitalea</taxon>
    </lineage>
</organism>
<feature type="domain" description="Tail specific protease" evidence="1">
    <location>
        <begin position="351"/>
        <end position="566"/>
    </location>
</feature>
<dbReference type="KEGG" id="pseg:D3H65_19170"/>
<protein>
    <recommendedName>
        <fullName evidence="1">Tail specific protease domain-containing protein</fullName>
    </recommendedName>
</protein>
<dbReference type="PANTHER" id="PTHR32060:SF30">
    <property type="entry name" value="CARBOXY-TERMINAL PROCESSING PROTEASE CTPA"/>
    <property type="match status" value="1"/>
</dbReference>
<dbReference type="Proteomes" id="UP000263900">
    <property type="component" value="Chromosome"/>
</dbReference>
<gene>
    <name evidence="2" type="ORF">D3H65_19170</name>
</gene>
<name>A0A3B7MNC4_9BACT</name>
<evidence type="ECO:0000313" key="2">
    <source>
        <dbReference type="EMBL" id="AXY75972.1"/>
    </source>
</evidence>
<keyword evidence="3" id="KW-1185">Reference proteome</keyword>
<dbReference type="EMBL" id="CP032157">
    <property type="protein sequence ID" value="AXY75972.1"/>
    <property type="molecule type" value="Genomic_DNA"/>
</dbReference>
<proteinExistence type="predicted"/>
<dbReference type="GO" id="GO:0004175">
    <property type="term" value="F:endopeptidase activity"/>
    <property type="evidence" value="ECO:0007669"/>
    <property type="project" value="TreeGrafter"/>
</dbReference>
<dbReference type="Gene3D" id="3.30.750.44">
    <property type="match status" value="1"/>
</dbReference>
<dbReference type="GO" id="GO:0008236">
    <property type="term" value="F:serine-type peptidase activity"/>
    <property type="evidence" value="ECO:0007669"/>
    <property type="project" value="InterPro"/>
</dbReference>
<evidence type="ECO:0000313" key="3">
    <source>
        <dbReference type="Proteomes" id="UP000263900"/>
    </source>
</evidence>
<dbReference type="SMART" id="SM00245">
    <property type="entry name" value="TSPc"/>
    <property type="match status" value="1"/>
</dbReference>
<dbReference type="InterPro" id="IPR036034">
    <property type="entry name" value="PDZ_sf"/>
</dbReference>
<dbReference type="SUPFAM" id="SSF50156">
    <property type="entry name" value="PDZ domain-like"/>
    <property type="match status" value="1"/>
</dbReference>
<dbReference type="SUPFAM" id="SSF52096">
    <property type="entry name" value="ClpP/crotonase"/>
    <property type="match status" value="1"/>
</dbReference>
<dbReference type="GO" id="GO:0007165">
    <property type="term" value="P:signal transduction"/>
    <property type="evidence" value="ECO:0007669"/>
    <property type="project" value="TreeGrafter"/>
</dbReference>
<dbReference type="PANTHER" id="PTHR32060">
    <property type="entry name" value="TAIL-SPECIFIC PROTEASE"/>
    <property type="match status" value="1"/>
</dbReference>
<reference evidence="2 3" key="1">
    <citation type="submission" date="2018-09" db="EMBL/GenBank/DDBJ databases">
        <title>Genome sequencing of strain 6GH32-13.</title>
        <authorList>
            <person name="Weon H.-Y."/>
            <person name="Heo J."/>
            <person name="Kwon S.-W."/>
        </authorList>
    </citation>
    <scope>NUCLEOTIDE SEQUENCE [LARGE SCALE GENOMIC DNA]</scope>
    <source>
        <strain evidence="2 3">5GH32-13</strain>
    </source>
</reference>
<dbReference type="Gene3D" id="3.90.226.10">
    <property type="entry name" value="2-enoyl-CoA Hydratase, Chain A, domain 1"/>
    <property type="match status" value="1"/>
</dbReference>